<protein>
    <submittedName>
        <fullName evidence="1">Uncharacterized protein</fullName>
    </submittedName>
</protein>
<dbReference type="EMBL" id="UINC01224830">
    <property type="protein sequence ID" value="SVE54610.1"/>
    <property type="molecule type" value="Genomic_DNA"/>
</dbReference>
<name>A0A383EE62_9ZZZZ</name>
<feature type="non-terminal residue" evidence="1">
    <location>
        <position position="67"/>
    </location>
</feature>
<proteinExistence type="predicted"/>
<reference evidence="1" key="1">
    <citation type="submission" date="2018-05" db="EMBL/GenBank/DDBJ databases">
        <authorList>
            <person name="Lanie J.A."/>
            <person name="Ng W.-L."/>
            <person name="Kazmierczak K.M."/>
            <person name="Andrzejewski T.M."/>
            <person name="Davidsen T.M."/>
            <person name="Wayne K.J."/>
            <person name="Tettelin H."/>
            <person name="Glass J.I."/>
            <person name="Rusch D."/>
            <person name="Podicherti R."/>
            <person name="Tsui H.-C.T."/>
            <person name="Winkler M.E."/>
        </authorList>
    </citation>
    <scope>NUCLEOTIDE SEQUENCE</scope>
</reference>
<accession>A0A383EE62</accession>
<gene>
    <name evidence="1" type="ORF">METZ01_LOCUS507464</name>
</gene>
<dbReference type="AlphaFoldDB" id="A0A383EE62"/>
<evidence type="ECO:0000313" key="1">
    <source>
        <dbReference type="EMBL" id="SVE54610.1"/>
    </source>
</evidence>
<sequence length="67" mass="7255">MAQVFYDTGNGYHEADSTTAIVNKSTNFGELRFPLPARRIKSLRLDPLAGEGTLEIKEATIKGSGTV</sequence>
<organism evidence="1">
    <name type="scientific">marine metagenome</name>
    <dbReference type="NCBI Taxonomy" id="408172"/>
    <lineage>
        <taxon>unclassified sequences</taxon>
        <taxon>metagenomes</taxon>
        <taxon>ecological metagenomes</taxon>
    </lineage>
</organism>